<evidence type="ECO:0000313" key="3">
    <source>
        <dbReference type="EMBL" id="PON63644.1"/>
    </source>
</evidence>
<keyword evidence="2" id="KW-0812">Transmembrane</keyword>
<keyword evidence="4" id="KW-1185">Reference proteome</keyword>
<evidence type="ECO:0000256" key="2">
    <source>
        <dbReference type="SAM" id="Phobius"/>
    </source>
</evidence>
<feature type="region of interest" description="Disordered" evidence="1">
    <location>
        <begin position="1"/>
        <end position="22"/>
    </location>
</feature>
<evidence type="ECO:0000256" key="1">
    <source>
        <dbReference type="SAM" id="MobiDB-lite"/>
    </source>
</evidence>
<accession>A0A2P5CRH2</accession>
<dbReference type="EMBL" id="JXTB01000102">
    <property type="protein sequence ID" value="PON63644.1"/>
    <property type="molecule type" value="Genomic_DNA"/>
</dbReference>
<feature type="transmembrane region" description="Helical" evidence="2">
    <location>
        <begin position="28"/>
        <end position="50"/>
    </location>
</feature>
<protein>
    <submittedName>
        <fullName evidence="3">Uncharacterized protein</fullName>
    </submittedName>
</protein>
<dbReference type="AlphaFoldDB" id="A0A2P5CRH2"/>
<evidence type="ECO:0000313" key="4">
    <source>
        <dbReference type="Proteomes" id="UP000237105"/>
    </source>
</evidence>
<keyword evidence="2" id="KW-0472">Membrane</keyword>
<organism evidence="3 4">
    <name type="scientific">Parasponia andersonii</name>
    <name type="common">Sponia andersonii</name>
    <dbReference type="NCBI Taxonomy" id="3476"/>
    <lineage>
        <taxon>Eukaryota</taxon>
        <taxon>Viridiplantae</taxon>
        <taxon>Streptophyta</taxon>
        <taxon>Embryophyta</taxon>
        <taxon>Tracheophyta</taxon>
        <taxon>Spermatophyta</taxon>
        <taxon>Magnoliopsida</taxon>
        <taxon>eudicotyledons</taxon>
        <taxon>Gunneridae</taxon>
        <taxon>Pentapetalae</taxon>
        <taxon>rosids</taxon>
        <taxon>fabids</taxon>
        <taxon>Rosales</taxon>
        <taxon>Cannabaceae</taxon>
        <taxon>Parasponia</taxon>
    </lineage>
</organism>
<reference evidence="4" key="1">
    <citation type="submission" date="2016-06" db="EMBL/GenBank/DDBJ databases">
        <title>Parallel loss of symbiosis genes in relatives of nitrogen-fixing non-legume Parasponia.</title>
        <authorList>
            <person name="Van Velzen R."/>
            <person name="Holmer R."/>
            <person name="Bu F."/>
            <person name="Rutten L."/>
            <person name="Van Zeijl A."/>
            <person name="Liu W."/>
            <person name="Santuari L."/>
            <person name="Cao Q."/>
            <person name="Sharma T."/>
            <person name="Shen D."/>
            <person name="Roswanjaya Y."/>
            <person name="Wardhani T."/>
            <person name="Kalhor M.S."/>
            <person name="Jansen J."/>
            <person name="Van den Hoogen J."/>
            <person name="Gungor B."/>
            <person name="Hartog M."/>
            <person name="Hontelez J."/>
            <person name="Verver J."/>
            <person name="Yang W.-C."/>
            <person name="Schijlen E."/>
            <person name="Repin R."/>
            <person name="Schilthuizen M."/>
            <person name="Schranz E."/>
            <person name="Heidstra R."/>
            <person name="Miyata K."/>
            <person name="Fedorova E."/>
            <person name="Kohlen W."/>
            <person name="Bisseling T."/>
            <person name="Smit S."/>
            <person name="Geurts R."/>
        </authorList>
    </citation>
    <scope>NUCLEOTIDE SEQUENCE [LARGE SCALE GENOMIC DNA]</scope>
    <source>
        <strain evidence="4">cv. WU1-14</strain>
    </source>
</reference>
<feature type="non-terminal residue" evidence="3">
    <location>
        <position position="1"/>
    </location>
</feature>
<gene>
    <name evidence="3" type="ORF">PanWU01x14_129760</name>
</gene>
<sequence length="115" mass="12970">TNKGRTEIEKKKKTNKRRDMDRQSKNKFNLVIMIAITVVIMAISFVPPALASFEDNNIEHPFEAHYEVLMDDQLKANCGSRCHSSSQCSSGCWCNKRPYWKLGHCAGSCCLSTVA</sequence>
<keyword evidence="2" id="KW-1133">Transmembrane helix</keyword>
<dbReference type="Proteomes" id="UP000237105">
    <property type="component" value="Unassembled WGS sequence"/>
</dbReference>
<comment type="caution">
    <text evidence="3">The sequence shown here is derived from an EMBL/GenBank/DDBJ whole genome shotgun (WGS) entry which is preliminary data.</text>
</comment>
<proteinExistence type="predicted"/>
<name>A0A2P5CRH2_PARAD</name>
<feature type="compositionally biased region" description="Basic and acidic residues" evidence="1">
    <location>
        <begin position="1"/>
        <end position="10"/>
    </location>
</feature>